<keyword evidence="4" id="KW-0507">mRNA processing</keyword>
<accession>A0A099P1C4</accession>
<comment type="similarity">
    <text evidence="2">Belongs to the CWC25 family.</text>
</comment>
<dbReference type="InterPro" id="IPR022209">
    <property type="entry name" value="CWC25"/>
</dbReference>
<dbReference type="HOGENOM" id="CLU_025093_2_0_1"/>
<evidence type="ECO:0000256" key="1">
    <source>
        <dbReference type="ARBA" id="ARBA00004123"/>
    </source>
</evidence>
<keyword evidence="5" id="KW-0747">Spliceosome</keyword>
<name>A0A099P1C4_PICKU</name>
<protein>
    <recommendedName>
        <fullName evidence="3">Pre-mRNA-splicing factor CWC25</fullName>
    </recommendedName>
</protein>
<evidence type="ECO:0000259" key="10">
    <source>
        <dbReference type="Pfam" id="PF10197"/>
    </source>
</evidence>
<evidence type="ECO:0000313" key="14">
    <source>
        <dbReference type="Proteomes" id="UP000195871"/>
    </source>
</evidence>
<dbReference type="AlphaFoldDB" id="A0A099P1C4"/>
<evidence type="ECO:0000256" key="2">
    <source>
        <dbReference type="ARBA" id="ARBA00006695"/>
    </source>
</evidence>
<sequence>MPSDLNLKKSWNPKLLKNREIVWQREQELLREHRKNQLHKAKLDEINEKNELLSLTEPSKDLTKRKDKNISWMYGSEQSASTDGEKIDEDILLGKRSVVDALVDNAKKDKKLTRMEKVMKTGEGYINQDNQSGEMSTKEKIAKLSKDDPLYTMKLQQIKRQEYLARQEKANSLRARIETNKKTSRNSEGRFEKDHGMHNRCKNKEHSAKGGKHNNYRSVERDSREYDPRYKKNNSRYGYRDNYRVRD</sequence>
<evidence type="ECO:0000313" key="13">
    <source>
        <dbReference type="Proteomes" id="UP000029867"/>
    </source>
</evidence>
<dbReference type="GO" id="GO:0006397">
    <property type="term" value="P:mRNA processing"/>
    <property type="evidence" value="ECO:0007669"/>
    <property type="project" value="UniProtKB-KW"/>
</dbReference>
<comment type="subcellular location">
    <subcellularLocation>
        <location evidence="1">Nucleus</location>
    </subcellularLocation>
</comment>
<evidence type="ECO:0000256" key="6">
    <source>
        <dbReference type="ARBA" id="ARBA00023054"/>
    </source>
</evidence>
<reference evidence="12 14" key="3">
    <citation type="submission" date="2017-05" db="EMBL/GenBank/DDBJ databases">
        <title>The Genome Sequence of Candida krusei Ckrusei653.</title>
        <authorList>
            <person name="Cuomo C."/>
            <person name="Forche A."/>
            <person name="Young S."/>
            <person name="Abouelleil A."/>
            <person name="Cao P."/>
            <person name="Chapman S."/>
            <person name="Cusick C."/>
            <person name="Shea T."/>
            <person name="Nusbaum C."/>
            <person name="Birren B."/>
        </authorList>
    </citation>
    <scope>NUCLEOTIDE SEQUENCE [LARGE SCALE GENOMIC DNA]</scope>
    <source>
        <strain evidence="12 14">Ckrusei653</strain>
    </source>
</reference>
<dbReference type="Pfam" id="PF12542">
    <property type="entry name" value="CWC25"/>
    <property type="match status" value="1"/>
</dbReference>
<feature type="compositionally biased region" description="Basic and acidic residues" evidence="9">
    <location>
        <begin position="174"/>
        <end position="208"/>
    </location>
</feature>
<keyword evidence="7" id="KW-0508">mRNA splicing</keyword>
<evidence type="ECO:0000313" key="11">
    <source>
        <dbReference type="EMBL" id="KGK38838.1"/>
    </source>
</evidence>
<evidence type="ECO:0000256" key="8">
    <source>
        <dbReference type="ARBA" id="ARBA00023242"/>
    </source>
</evidence>
<evidence type="ECO:0000256" key="5">
    <source>
        <dbReference type="ARBA" id="ARBA00022728"/>
    </source>
</evidence>
<gene>
    <name evidence="12" type="ORF">CAS74_003251</name>
    <name evidence="11" type="ORF">JL09_g2066</name>
</gene>
<dbReference type="Proteomes" id="UP000029867">
    <property type="component" value="Unassembled WGS sequence"/>
</dbReference>
<dbReference type="VEuPathDB" id="FungiDB:C5L36_0B01550"/>
<dbReference type="Proteomes" id="UP000195871">
    <property type="component" value="Unassembled WGS sequence"/>
</dbReference>
<dbReference type="eggNOG" id="KOG3869">
    <property type="taxonomic scope" value="Eukaryota"/>
</dbReference>
<feature type="domain" description="CBF1-interacting co-repressor CIR N-terminal" evidence="10">
    <location>
        <begin position="10"/>
        <end position="37"/>
    </location>
</feature>
<dbReference type="EMBL" id="NHMM01000005">
    <property type="protein sequence ID" value="OUT21137.1"/>
    <property type="molecule type" value="Genomic_DNA"/>
</dbReference>
<feature type="compositionally biased region" description="Basic and acidic residues" evidence="9">
    <location>
        <begin position="238"/>
        <end position="247"/>
    </location>
</feature>
<reference evidence="13" key="1">
    <citation type="journal article" date="2014" name="Microb. Cell Fact.">
        <title>Exploiting Issatchenkia orientalis SD108 for succinic acid production.</title>
        <authorList>
            <person name="Xiao H."/>
            <person name="Shao Z."/>
            <person name="Jiang Y."/>
            <person name="Dole S."/>
            <person name="Zhao H."/>
        </authorList>
    </citation>
    <scope>NUCLEOTIDE SEQUENCE [LARGE SCALE GENOMIC DNA]</scope>
    <source>
        <strain evidence="13">SD108</strain>
    </source>
</reference>
<evidence type="ECO:0000256" key="7">
    <source>
        <dbReference type="ARBA" id="ARBA00023187"/>
    </source>
</evidence>
<proteinExistence type="inferred from homology"/>
<feature type="region of interest" description="Disordered" evidence="9">
    <location>
        <begin position="174"/>
        <end position="247"/>
    </location>
</feature>
<comment type="caution">
    <text evidence="11">The sequence shown here is derived from an EMBL/GenBank/DDBJ whole genome shotgun (WGS) entry which is preliminary data.</text>
</comment>
<feature type="compositionally biased region" description="Basic and acidic residues" evidence="9">
    <location>
        <begin position="218"/>
        <end position="230"/>
    </location>
</feature>
<evidence type="ECO:0000256" key="3">
    <source>
        <dbReference type="ARBA" id="ARBA00020646"/>
    </source>
</evidence>
<reference evidence="11" key="2">
    <citation type="submission" date="2014-08" db="EMBL/GenBank/DDBJ databases">
        <title>Exploiting Issatchenkia orientalis SD108 for Succinic Acid Production.</title>
        <authorList>
            <person name="Xiao H."/>
            <person name="Shao Z."/>
            <person name="Jiang Y."/>
            <person name="Dole S."/>
            <person name="Zhao H."/>
        </authorList>
    </citation>
    <scope>NUCLEOTIDE SEQUENCE [LARGE SCALE GENOMIC DNA]</scope>
    <source>
        <strain evidence="11">SD108</strain>
    </source>
</reference>
<dbReference type="GO" id="GO:0005681">
    <property type="term" value="C:spliceosomal complex"/>
    <property type="evidence" value="ECO:0007669"/>
    <property type="project" value="UniProtKB-KW"/>
</dbReference>
<keyword evidence="8" id="KW-0539">Nucleus</keyword>
<dbReference type="InterPro" id="IPR019339">
    <property type="entry name" value="CIR_N_dom"/>
</dbReference>
<dbReference type="Pfam" id="PF10197">
    <property type="entry name" value="Cir_N"/>
    <property type="match status" value="1"/>
</dbReference>
<dbReference type="GO" id="GO:0008380">
    <property type="term" value="P:RNA splicing"/>
    <property type="evidence" value="ECO:0007669"/>
    <property type="project" value="UniProtKB-KW"/>
</dbReference>
<evidence type="ECO:0000313" key="12">
    <source>
        <dbReference type="EMBL" id="OUT21137.1"/>
    </source>
</evidence>
<organism evidence="11 13">
    <name type="scientific">Pichia kudriavzevii</name>
    <name type="common">Yeast</name>
    <name type="synonym">Issatchenkia orientalis</name>
    <dbReference type="NCBI Taxonomy" id="4909"/>
    <lineage>
        <taxon>Eukaryota</taxon>
        <taxon>Fungi</taxon>
        <taxon>Dikarya</taxon>
        <taxon>Ascomycota</taxon>
        <taxon>Saccharomycotina</taxon>
        <taxon>Pichiomycetes</taxon>
        <taxon>Pichiales</taxon>
        <taxon>Pichiaceae</taxon>
        <taxon>Pichia</taxon>
    </lineage>
</organism>
<evidence type="ECO:0000256" key="9">
    <source>
        <dbReference type="SAM" id="MobiDB-lite"/>
    </source>
</evidence>
<dbReference type="EMBL" id="JQFK01000015">
    <property type="protein sequence ID" value="KGK38838.1"/>
    <property type="molecule type" value="Genomic_DNA"/>
</dbReference>
<evidence type="ECO:0000256" key="4">
    <source>
        <dbReference type="ARBA" id="ARBA00022664"/>
    </source>
</evidence>
<keyword evidence="6" id="KW-0175">Coiled coil</keyword>